<evidence type="ECO:0000256" key="5">
    <source>
        <dbReference type="SAM" id="MobiDB-lite"/>
    </source>
</evidence>
<feature type="region of interest" description="Disordered" evidence="5">
    <location>
        <begin position="1"/>
        <end position="61"/>
    </location>
</feature>
<organism evidence="6">
    <name type="scientific">Ostreococcus tauri</name>
    <name type="common">Marine green alga</name>
    <dbReference type="NCBI Taxonomy" id="70448"/>
    <lineage>
        <taxon>Eukaryota</taxon>
        <taxon>Viridiplantae</taxon>
        <taxon>Chlorophyta</taxon>
        <taxon>Mamiellophyceae</taxon>
        <taxon>Mamiellales</taxon>
        <taxon>Bathycoccaceae</taxon>
        <taxon>Ostreococcus</taxon>
    </lineage>
</organism>
<dbReference type="EMBL" id="KZ155776">
    <property type="protein sequence ID" value="OUS47957.1"/>
    <property type="molecule type" value="Genomic_DNA"/>
</dbReference>
<dbReference type="AlphaFoldDB" id="A0A1Y5IH32"/>
<reference evidence="6" key="1">
    <citation type="submission" date="2017-04" db="EMBL/GenBank/DDBJ databases">
        <title>Population genomics of picophytoplankton unveils novel chromosome hypervariability.</title>
        <authorList>
            <consortium name="DOE Joint Genome Institute"/>
            <person name="Blanc-Mathieu R."/>
            <person name="Krasovec M."/>
            <person name="Hebrard M."/>
            <person name="Yau S."/>
            <person name="Desgranges E."/>
            <person name="Martin J."/>
            <person name="Schackwitz W."/>
            <person name="Kuo A."/>
            <person name="Salin G."/>
            <person name="Donnadieu C."/>
            <person name="Desdevises Y."/>
            <person name="Sanchez-Ferandin S."/>
            <person name="Moreau H."/>
            <person name="Rivals E."/>
            <person name="Grigoriev I.V."/>
            <person name="Grimsley N."/>
            <person name="Eyre-Walker A."/>
            <person name="Piganeau G."/>
        </authorList>
    </citation>
    <scope>NUCLEOTIDE SEQUENCE [LARGE SCALE GENOMIC DNA]</scope>
    <source>
        <strain evidence="6">RCC 1115</strain>
    </source>
</reference>
<evidence type="ECO:0000313" key="6">
    <source>
        <dbReference type="EMBL" id="OUS47957.1"/>
    </source>
</evidence>
<dbReference type="eggNOG" id="KOG2234">
    <property type="taxonomic scope" value="Eukaryota"/>
</dbReference>
<evidence type="ECO:0000256" key="3">
    <source>
        <dbReference type="ARBA" id="ARBA00022989"/>
    </source>
</evidence>
<evidence type="ECO:0000256" key="4">
    <source>
        <dbReference type="ARBA" id="ARBA00023136"/>
    </source>
</evidence>
<dbReference type="GO" id="GO:0015165">
    <property type="term" value="F:pyrimidine nucleotide-sugar transmembrane transporter activity"/>
    <property type="evidence" value="ECO:0007669"/>
    <property type="project" value="InterPro"/>
</dbReference>
<dbReference type="PANTHER" id="PTHR10231">
    <property type="entry name" value="NUCLEOTIDE-SUGAR TRANSMEMBRANE TRANSPORTER"/>
    <property type="match status" value="1"/>
</dbReference>
<proteinExistence type="predicted"/>
<evidence type="ECO:0000256" key="2">
    <source>
        <dbReference type="ARBA" id="ARBA00022692"/>
    </source>
</evidence>
<evidence type="ECO:0000256" key="1">
    <source>
        <dbReference type="ARBA" id="ARBA00004141"/>
    </source>
</evidence>
<keyword evidence="3" id="KW-1133">Transmembrane helix</keyword>
<dbReference type="GO" id="GO:0000139">
    <property type="term" value="C:Golgi membrane"/>
    <property type="evidence" value="ECO:0007669"/>
    <property type="project" value="InterPro"/>
</dbReference>
<name>A0A1Y5IH32_OSTTA</name>
<gene>
    <name evidence="6" type="ORF">BE221DRAFT_172999</name>
</gene>
<keyword evidence="2" id="KW-0812">Transmembrane</keyword>
<sequence>MRSPRDARSPTATPRARDATSSTTAREENDVRPRSSARARAGVDASRDVASRNHPHSSSSTWIAPASIARCASAPALRARFARGVGASAMVLATESVKATMSALALALSGRGRRERARLFERTFMLAATAPSAVYAAQNVGAKAIFDGWTRGAMIPAFSGAIGGVLVGEITKRLGSIAKGFAVTCGLVLTGFLQSFMDGRQPPTTNVACLLVIVAASVLHSTSPPKTKAKAKMA</sequence>
<accession>A0A1Y5IH32</accession>
<protein>
    <submittedName>
        <fullName evidence="6">Uncharacterized protein</fullName>
    </submittedName>
</protein>
<dbReference type="InterPro" id="IPR007271">
    <property type="entry name" value="Nuc_sug_transpt"/>
</dbReference>
<comment type="subcellular location">
    <subcellularLocation>
        <location evidence="1">Membrane</location>
        <topology evidence="1">Multi-pass membrane protein</topology>
    </subcellularLocation>
</comment>
<keyword evidence="4" id="KW-0472">Membrane</keyword>
<dbReference type="Proteomes" id="UP000195557">
    <property type="component" value="Unassembled WGS sequence"/>
</dbReference>